<keyword evidence="2" id="KW-0326">Glycosidase</keyword>
<feature type="compositionally biased region" description="Low complexity" evidence="3">
    <location>
        <begin position="142"/>
        <end position="185"/>
    </location>
</feature>
<organism evidence="6 7">
    <name type="scientific">Actinoplanes oblitus</name>
    <dbReference type="NCBI Taxonomy" id="3040509"/>
    <lineage>
        <taxon>Bacteria</taxon>
        <taxon>Bacillati</taxon>
        <taxon>Actinomycetota</taxon>
        <taxon>Actinomycetes</taxon>
        <taxon>Micromonosporales</taxon>
        <taxon>Micromonosporaceae</taxon>
        <taxon>Actinoplanes</taxon>
    </lineage>
</organism>
<evidence type="ECO:0000256" key="2">
    <source>
        <dbReference type="RuleBase" id="RU361163"/>
    </source>
</evidence>
<dbReference type="EMBL" id="CP126980">
    <property type="protein sequence ID" value="WIM97471.1"/>
    <property type="molecule type" value="Genomic_DNA"/>
</dbReference>
<dbReference type="InterPro" id="IPR002594">
    <property type="entry name" value="GH12"/>
</dbReference>
<feature type="region of interest" description="Disordered" evidence="3">
    <location>
        <begin position="142"/>
        <end position="188"/>
    </location>
</feature>
<keyword evidence="2" id="KW-0119">Carbohydrate metabolism</keyword>
<dbReference type="PROSITE" id="PS51173">
    <property type="entry name" value="CBM2"/>
    <property type="match status" value="1"/>
</dbReference>
<gene>
    <name evidence="6" type="ORF">ACTOB_000997</name>
</gene>
<dbReference type="InterPro" id="IPR012291">
    <property type="entry name" value="CBM2_carb-bd_dom_sf"/>
</dbReference>
<proteinExistence type="inferred from homology"/>
<dbReference type="SUPFAM" id="SSF49384">
    <property type="entry name" value="Carbohydrate-binding domain"/>
    <property type="match status" value="1"/>
</dbReference>
<dbReference type="Pfam" id="PF01670">
    <property type="entry name" value="Glyco_hydro_12"/>
    <property type="match status" value="1"/>
</dbReference>
<comment type="similarity">
    <text evidence="1 2">Belongs to the glycosyl hydrolase 12 (cellulase H) family.</text>
</comment>
<evidence type="ECO:0000256" key="4">
    <source>
        <dbReference type="SAM" id="SignalP"/>
    </source>
</evidence>
<dbReference type="PANTHER" id="PTHR34002:SF9">
    <property type="entry name" value="XYLOGLUCAN-SPECIFIC ENDO-BETA-1,4-GLUCANASE A"/>
    <property type="match status" value="1"/>
</dbReference>
<dbReference type="InterPro" id="IPR013320">
    <property type="entry name" value="ConA-like_dom_sf"/>
</dbReference>
<dbReference type="Pfam" id="PF00553">
    <property type="entry name" value="CBM_2"/>
    <property type="match status" value="1"/>
</dbReference>
<dbReference type="Gene3D" id="2.60.40.290">
    <property type="match status" value="1"/>
</dbReference>
<keyword evidence="2" id="KW-0624">Polysaccharide degradation</keyword>
<evidence type="ECO:0000256" key="3">
    <source>
        <dbReference type="SAM" id="MobiDB-lite"/>
    </source>
</evidence>
<feature type="chain" id="PRO_5046644706" evidence="4">
    <location>
        <begin position="30"/>
        <end position="414"/>
    </location>
</feature>
<dbReference type="InterPro" id="IPR013319">
    <property type="entry name" value="GH11/12"/>
</dbReference>
<accession>A0ABY8WK87</accession>
<dbReference type="RefSeq" id="WP_284918870.1">
    <property type="nucleotide sequence ID" value="NZ_CP126980.1"/>
</dbReference>
<protein>
    <submittedName>
        <fullName evidence="6">Cellulose binding domain-containing protein</fullName>
    </submittedName>
</protein>
<evidence type="ECO:0000259" key="5">
    <source>
        <dbReference type="PROSITE" id="PS51173"/>
    </source>
</evidence>
<feature type="signal peptide" evidence="4">
    <location>
        <begin position="1"/>
        <end position="29"/>
    </location>
</feature>
<evidence type="ECO:0000313" key="7">
    <source>
        <dbReference type="Proteomes" id="UP001240150"/>
    </source>
</evidence>
<dbReference type="Proteomes" id="UP001240150">
    <property type="component" value="Chromosome"/>
</dbReference>
<sequence>MLVKRFVVPLAVATVGTGAAVFGVLNADAAETSNCAVTYTVTSQWNSGFTGDVRIRNAGSSAIDGWTLGFSFPSGQKLASGWNGTWTQRGAKVTVTDAGWNKSIAAGATVSLGFNGAGSGSNAVPGAFTLNGLTCGSATTTATVAPTPSKSATAAPTPAKTATAAPTTPSKTATASPTASQTAAKGPENCTDYAALPRGKYWINNNVWGKADGTGSQCVWENGLSGDNLSWGTSWTWSGDTTKVKSYASAVLGWHWGWKATGTGLPIQLSAGKKVRANWNFAVTQKTSNTMNVSYDLWLHAKGDADWQDQPTDEVMVWLYRSGGAGPVGTKQATVTVGGTTWDLYKGDIGWNVYSFVRTSNTTSADLNLTDFTNHLAGRGWLDKTKYLSSVQAGTEVFTGSGQLDTSAYSVKIS</sequence>
<dbReference type="Gene3D" id="2.60.120.180">
    <property type="match status" value="1"/>
</dbReference>
<keyword evidence="4" id="KW-0732">Signal</keyword>
<dbReference type="SUPFAM" id="SSF49899">
    <property type="entry name" value="Concanavalin A-like lectins/glucanases"/>
    <property type="match status" value="1"/>
</dbReference>
<dbReference type="InterPro" id="IPR008965">
    <property type="entry name" value="CBM2/CBM3_carb-bd_dom_sf"/>
</dbReference>
<evidence type="ECO:0000256" key="1">
    <source>
        <dbReference type="ARBA" id="ARBA00005519"/>
    </source>
</evidence>
<name>A0ABY8WK87_9ACTN</name>
<evidence type="ECO:0000313" key="6">
    <source>
        <dbReference type="EMBL" id="WIM97471.1"/>
    </source>
</evidence>
<dbReference type="SMART" id="SM00637">
    <property type="entry name" value="CBD_II"/>
    <property type="match status" value="1"/>
</dbReference>
<keyword evidence="2" id="KW-0378">Hydrolase</keyword>
<dbReference type="InterPro" id="IPR001919">
    <property type="entry name" value="CBD2"/>
</dbReference>
<reference evidence="6 7" key="1">
    <citation type="submission" date="2023-06" db="EMBL/GenBank/DDBJ databases">
        <authorList>
            <person name="Yushchuk O."/>
            <person name="Binda E."/>
            <person name="Ruckert-Reed C."/>
            <person name="Fedorenko V."/>
            <person name="Kalinowski J."/>
            <person name="Marinelli F."/>
        </authorList>
    </citation>
    <scope>NUCLEOTIDE SEQUENCE [LARGE SCALE GENOMIC DNA]</scope>
    <source>
        <strain evidence="6 7">NRRL 3884</strain>
    </source>
</reference>
<dbReference type="PANTHER" id="PTHR34002">
    <property type="entry name" value="BLR1656 PROTEIN"/>
    <property type="match status" value="1"/>
</dbReference>
<keyword evidence="7" id="KW-1185">Reference proteome</keyword>
<feature type="domain" description="CBM2" evidence="5">
    <location>
        <begin position="28"/>
        <end position="138"/>
    </location>
</feature>